<organism evidence="7 8">
    <name type="scientific">Amycolatopsis taiwanensis</name>
    <dbReference type="NCBI Taxonomy" id="342230"/>
    <lineage>
        <taxon>Bacteria</taxon>
        <taxon>Bacillati</taxon>
        <taxon>Actinomycetota</taxon>
        <taxon>Actinomycetes</taxon>
        <taxon>Pseudonocardiales</taxon>
        <taxon>Pseudonocardiaceae</taxon>
        <taxon>Amycolatopsis</taxon>
    </lineage>
</organism>
<dbReference type="Gene3D" id="1.20.1250.20">
    <property type="entry name" value="MFS general substrate transporter like domains"/>
    <property type="match status" value="2"/>
</dbReference>
<accession>A0A9W6QYR2</accession>
<evidence type="ECO:0000313" key="7">
    <source>
        <dbReference type="EMBL" id="GLY65023.1"/>
    </source>
</evidence>
<dbReference type="PROSITE" id="PS50850">
    <property type="entry name" value="MFS"/>
    <property type="match status" value="1"/>
</dbReference>
<evidence type="ECO:0000256" key="1">
    <source>
        <dbReference type="ARBA" id="ARBA00004651"/>
    </source>
</evidence>
<evidence type="ECO:0000256" key="3">
    <source>
        <dbReference type="ARBA" id="ARBA00022989"/>
    </source>
</evidence>
<feature type="transmembrane region" description="Helical" evidence="5">
    <location>
        <begin position="12"/>
        <end position="31"/>
    </location>
</feature>
<dbReference type="InterPro" id="IPR036259">
    <property type="entry name" value="MFS_trans_sf"/>
</dbReference>
<keyword evidence="3 5" id="KW-1133">Transmembrane helix</keyword>
<evidence type="ECO:0000313" key="8">
    <source>
        <dbReference type="Proteomes" id="UP001165136"/>
    </source>
</evidence>
<protein>
    <submittedName>
        <fullName evidence="7">MFS transporter</fullName>
    </submittedName>
</protein>
<gene>
    <name evidence="7" type="ORF">Atai01_16420</name>
</gene>
<feature type="transmembrane region" description="Helical" evidence="5">
    <location>
        <begin position="262"/>
        <end position="284"/>
    </location>
</feature>
<evidence type="ECO:0000256" key="4">
    <source>
        <dbReference type="ARBA" id="ARBA00023136"/>
    </source>
</evidence>
<feature type="transmembrane region" description="Helical" evidence="5">
    <location>
        <begin position="79"/>
        <end position="99"/>
    </location>
</feature>
<dbReference type="EMBL" id="BSTI01000003">
    <property type="protein sequence ID" value="GLY65023.1"/>
    <property type="molecule type" value="Genomic_DNA"/>
</dbReference>
<dbReference type="PANTHER" id="PTHR23527">
    <property type="entry name" value="BLL3282 PROTEIN"/>
    <property type="match status" value="1"/>
</dbReference>
<reference evidence="7" key="1">
    <citation type="submission" date="2023-03" db="EMBL/GenBank/DDBJ databases">
        <title>Amycolatopsis taiwanensis NBRC 103393.</title>
        <authorList>
            <person name="Ichikawa N."/>
            <person name="Sato H."/>
            <person name="Tonouchi N."/>
        </authorList>
    </citation>
    <scope>NUCLEOTIDE SEQUENCE</scope>
    <source>
        <strain evidence="7">NBRC 103393</strain>
    </source>
</reference>
<comment type="subcellular location">
    <subcellularLocation>
        <location evidence="1">Cell membrane</location>
        <topology evidence="1">Multi-pass membrane protein</topology>
    </subcellularLocation>
</comment>
<evidence type="ECO:0000256" key="2">
    <source>
        <dbReference type="ARBA" id="ARBA00022692"/>
    </source>
</evidence>
<feature type="transmembrane region" description="Helical" evidence="5">
    <location>
        <begin position="47"/>
        <end position="67"/>
    </location>
</feature>
<evidence type="ECO:0000256" key="5">
    <source>
        <dbReference type="SAM" id="Phobius"/>
    </source>
</evidence>
<keyword evidence="2 5" id="KW-0812">Transmembrane</keyword>
<dbReference type="GO" id="GO:0005886">
    <property type="term" value="C:plasma membrane"/>
    <property type="evidence" value="ECO:0007669"/>
    <property type="project" value="UniProtKB-SubCell"/>
</dbReference>
<comment type="caution">
    <text evidence="7">The sequence shown here is derived from an EMBL/GenBank/DDBJ whole genome shotgun (WGS) entry which is preliminary data.</text>
</comment>
<feature type="transmembrane region" description="Helical" evidence="5">
    <location>
        <begin position="105"/>
        <end position="129"/>
    </location>
</feature>
<feature type="transmembrane region" description="Helical" evidence="5">
    <location>
        <begin position="291"/>
        <end position="309"/>
    </location>
</feature>
<name>A0A9W6QYR2_9PSEU</name>
<evidence type="ECO:0000259" key="6">
    <source>
        <dbReference type="PROSITE" id="PS50850"/>
    </source>
</evidence>
<dbReference type="AlphaFoldDB" id="A0A9W6QYR2"/>
<sequence length="418" mass="43499">MSFTSESAVIRHPYRWVVLILSWAAFTMTAVDRSTWGPASVAVGEHLGVSLAGLGVFATGYYIGYVISNAAGGVLTDWLGARNVIACSLFFAGGFMILFGQANSMAVGIAFQAAVGVFAGCDYSAGVKLISQWFPAKDRGLAMGIFMTATSLGTVIANSVVPRLIVASGWQTSYHVFGAASMVVAVLCFFLLRNTNPAGATTPTSETKSRAVPNLRPLAGNRDLWLLGLAGFGGLWGTYGFITWSNALMTKGVHISPIQAGTVVSIFGIAAIAAKPAIGLLSDLMGGRRKMLTVIVLACFVVALLVFGTRDSLTGFLWVAPFLGVTAYIYSPLMVALVPRLSGLGLAGSAAGVTNAFWQLGSTIVPVVLGAVFQATHSFFWAFATLAAGPLLGALLMLGVREGAPAKVPTAPAETVAR</sequence>
<feature type="transmembrane region" description="Helical" evidence="5">
    <location>
        <begin position="379"/>
        <end position="400"/>
    </location>
</feature>
<dbReference type="Proteomes" id="UP001165136">
    <property type="component" value="Unassembled WGS sequence"/>
</dbReference>
<keyword evidence="8" id="KW-1185">Reference proteome</keyword>
<dbReference type="PANTHER" id="PTHR23527:SF1">
    <property type="entry name" value="BLL3282 PROTEIN"/>
    <property type="match status" value="1"/>
</dbReference>
<dbReference type="RefSeq" id="WP_285486403.1">
    <property type="nucleotide sequence ID" value="NZ_BSTI01000003.1"/>
</dbReference>
<feature type="transmembrane region" description="Helical" evidence="5">
    <location>
        <begin position="350"/>
        <end position="373"/>
    </location>
</feature>
<dbReference type="InterPro" id="IPR052952">
    <property type="entry name" value="MFS-Transporter"/>
</dbReference>
<feature type="domain" description="Major facilitator superfamily (MFS) profile" evidence="6">
    <location>
        <begin position="18"/>
        <end position="405"/>
    </location>
</feature>
<proteinExistence type="predicted"/>
<keyword evidence="4 5" id="KW-0472">Membrane</keyword>
<feature type="transmembrane region" description="Helical" evidence="5">
    <location>
        <begin position="173"/>
        <end position="192"/>
    </location>
</feature>
<feature type="transmembrane region" description="Helical" evidence="5">
    <location>
        <begin position="315"/>
        <end position="338"/>
    </location>
</feature>
<dbReference type="InterPro" id="IPR011701">
    <property type="entry name" value="MFS"/>
</dbReference>
<feature type="transmembrane region" description="Helical" evidence="5">
    <location>
        <begin position="224"/>
        <end position="242"/>
    </location>
</feature>
<dbReference type="Pfam" id="PF07690">
    <property type="entry name" value="MFS_1"/>
    <property type="match status" value="1"/>
</dbReference>
<dbReference type="SUPFAM" id="SSF103473">
    <property type="entry name" value="MFS general substrate transporter"/>
    <property type="match status" value="1"/>
</dbReference>
<feature type="transmembrane region" description="Helical" evidence="5">
    <location>
        <begin position="141"/>
        <end position="161"/>
    </location>
</feature>
<dbReference type="GO" id="GO:0022857">
    <property type="term" value="F:transmembrane transporter activity"/>
    <property type="evidence" value="ECO:0007669"/>
    <property type="project" value="InterPro"/>
</dbReference>
<dbReference type="InterPro" id="IPR020846">
    <property type="entry name" value="MFS_dom"/>
</dbReference>